<protein>
    <submittedName>
        <fullName evidence="1">Uncharacterized protein</fullName>
    </submittedName>
</protein>
<dbReference type="EMBL" id="MLJW01001168">
    <property type="protein sequence ID" value="OIQ79726.1"/>
    <property type="molecule type" value="Genomic_DNA"/>
</dbReference>
<evidence type="ECO:0000313" key="1">
    <source>
        <dbReference type="EMBL" id="OIQ79726.1"/>
    </source>
</evidence>
<name>A0A1J5Q7W8_9ZZZZ</name>
<accession>A0A1J5Q7W8</accession>
<sequence>MCSRVTCSRCKKATWSGCGQHVNQVMAGIPKSKQCDCAKNAPAASGQGGFFSKFLGR</sequence>
<proteinExistence type="predicted"/>
<gene>
    <name evidence="1" type="ORF">GALL_385290</name>
</gene>
<dbReference type="PANTHER" id="PTHR34724:SF2">
    <property type="entry name" value="OS12G0596101 PROTEIN"/>
    <property type="match status" value="1"/>
</dbReference>
<reference evidence="1" key="1">
    <citation type="submission" date="2016-10" db="EMBL/GenBank/DDBJ databases">
        <title>Sequence of Gallionella enrichment culture.</title>
        <authorList>
            <person name="Poehlein A."/>
            <person name="Muehling M."/>
            <person name="Daniel R."/>
        </authorList>
    </citation>
    <scope>NUCLEOTIDE SEQUENCE</scope>
</reference>
<organism evidence="1">
    <name type="scientific">mine drainage metagenome</name>
    <dbReference type="NCBI Taxonomy" id="410659"/>
    <lineage>
        <taxon>unclassified sequences</taxon>
        <taxon>metagenomes</taxon>
        <taxon>ecological metagenomes</taxon>
    </lineage>
</organism>
<dbReference type="PANTHER" id="PTHR34724">
    <property type="entry name" value="OS12G0596101 PROTEIN"/>
    <property type="match status" value="1"/>
</dbReference>
<dbReference type="AlphaFoldDB" id="A0A1J5Q7W8"/>
<comment type="caution">
    <text evidence="1">The sequence shown here is derived from an EMBL/GenBank/DDBJ whole genome shotgun (WGS) entry which is preliminary data.</text>
</comment>